<reference evidence="2 3" key="1">
    <citation type="journal article" date="2019" name="Commun. Biol.">
        <title>The bagworm genome reveals a unique fibroin gene that provides high tensile strength.</title>
        <authorList>
            <person name="Kono N."/>
            <person name="Nakamura H."/>
            <person name="Ohtoshi R."/>
            <person name="Tomita M."/>
            <person name="Numata K."/>
            <person name="Arakawa K."/>
        </authorList>
    </citation>
    <scope>NUCLEOTIDE SEQUENCE [LARGE SCALE GENOMIC DNA]</scope>
</reference>
<evidence type="ECO:0000313" key="3">
    <source>
        <dbReference type="Proteomes" id="UP000299102"/>
    </source>
</evidence>
<protein>
    <submittedName>
        <fullName evidence="2">Uncharacterized protein</fullName>
    </submittedName>
</protein>
<evidence type="ECO:0000313" key="2">
    <source>
        <dbReference type="EMBL" id="GBP81140.1"/>
    </source>
</evidence>
<organism evidence="2 3">
    <name type="scientific">Eumeta variegata</name>
    <name type="common">Bagworm moth</name>
    <name type="synonym">Eumeta japonica</name>
    <dbReference type="NCBI Taxonomy" id="151549"/>
    <lineage>
        <taxon>Eukaryota</taxon>
        <taxon>Metazoa</taxon>
        <taxon>Ecdysozoa</taxon>
        <taxon>Arthropoda</taxon>
        <taxon>Hexapoda</taxon>
        <taxon>Insecta</taxon>
        <taxon>Pterygota</taxon>
        <taxon>Neoptera</taxon>
        <taxon>Endopterygota</taxon>
        <taxon>Lepidoptera</taxon>
        <taxon>Glossata</taxon>
        <taxon>Ditrysia</taxon>
        <taxon>Tineoidea</taxon>
        <taxon>Psychidae</taxon>
        <taxon>Oiketicinae</taxon>
        <taxon>Eumeta</taxon>
    </lineage>
</organism>
<accession>A0A4C1Z0T2</accession>
<sequence length="701" mass="79604">MSEYCFICAKLLTESEVVTVERGMKTLINASIERADDFSEYLKNQKSVTIHENCRKNYTRKSSIAAANKRQREEQEASTSTASPPRTRSPRARDDALAKAVLARVEFEYDLVAAEAKYHRDCYANFLKPSTGAKMGRPKDEATNLAMEEIFTYIENSDDCQFTLNELQKPGTKKKKKNKTEERLRVLDAAAAIIREDIQTAVFDNSNYPPPSRMFEDLNNEIPESLTYLVERVILKNKRSNLDHLKLIICTNICHCIMTAVRPRSFKSKLQLGLAVFFHRRFGSKRLIQIFSAFGLCASYNDTIMYEAAAVFHRPPHVLPPESGTLIQYVADNADINVNTLDGNNTLHIMGIIQIVTPKHSVLLEEPMPRIKETLSADDFKAKAHVPIQTYTNYGVVGYSKINVKDFVYGTETVSFLKKVDVVWFYGKWKNESLPGWNGFIERLTNNHTNYSKSQISFLPFIHQPASNYNTIYTTLLCALENAKRYGHTVCIVTFDQPLYAKAREIVSAAPQGSELSKIIIRLGGFHLLMSFMGAIGHIMQGSGMKEVLAEIYASKSLEKMLNGHAYARAVRAHTLLQLSLAIIILKEVEMNDIMDADLIVNIEHILGNTLSYNDIENDDEVSGALLDKFNEKLKKYEERGPTAKLWIQYFCMVSIAKEFLRAERMGDWKAHLNCVKEMLPYFHASGHFPYAKSAHLYLQE</sequence>
<dbReference type="AlphaFoldDB" id="A0A4C1Z0T2"/>
<name>A0A4C1Z0T2_EUMVA</name>
<dbReference type="PANTHER" id="PTHR47018">
    <property type="entry name" value="CXC DOMAIN-CONTAINING PROTEIN-RELATED"/>
    <property type="match status" value="1"/>
</dbReference>
<evidence type="ECO:0000256" key="1">
    <source>
        <dbReference type="SAM" id="MobiDB-lite"/>
    </source>
</evidence>
<dbReference type="EMBL" id="BGZK01001497">
    <property type="protein sequence ID" value="GBP81140.1"/>
    <property type="molecule type" value="Genomic_DNA"/>
</dbReference>
<proteinExistence type="predicted"/>
<dbReference type="Proteomes" id="UP000299102">
    <property type="component" value="Unassembled WGS sequence"/>
</dbReference>
<dbReference type="OrthoDB" id="6753017at2759"/>
<gene>
    <name evidence="2" type="ORF">EVAR_88238_1</name>
</gene>
<feature type="compositionally biased region" description="Low complexity" evidence="1">
    <location>
        <begin position="77"/>
        <end position="86"/>
    </location>
</feature>
<keyword evidence="3" id="KW-1185">Reference proteome</keyword>
<comment type="caution">
    <text evidence="2">The sequence shown here is derived from an EMBL/GenBank/DDBJ whole genome shotgun (WGS) entry which is preliminary data.</text>
</comment>
<dbReference type="PANTHER" id="PTHR47018:SF3">
    <property type="entry name" value="MYCBP-ASSOCIATED PROTEIN"/>
    <property type="match status" value="1"/>
</dbReference>
<feature type="region of interest" description="Disordered" evidence="1">
    <location>
        <begin position="61"/>
        <end position="95"/>
    </location>
</feature>